<protein>
    <submittedName>
        <fullName evidence="1">Uncharacterized protein</fullName>
    </submittedName>
</protein>
<dbReference type="Proteomes" id="UP001596030">
    <property type="component" value="Unassembled WGS sequence"/>
</dbReference>
<evidence type="ECO:0000313" key="2">
    <source>
        <dbReference type="Proteomes" id="UP001596030"/>
    </source>
</evidence>
<accession>A0ABV9CVV1</accession>
<name>A0ABV9CVV1_9GAMM</name>
<gene>
    <name evidence="1" type="ORF">ACFO0U_01120</name>
</gene>
<reference evidence="2" key="1">
    <citation type="journal article" date="2019" name="Int. J. Syst. Evol. Microbiol.">
        <title>The Global Catalogue of Microorganisms (GCM) 10K type strain sequencing project: providing services to taxonomists for standard genome sequencing and annotation.</title>
        <authorList>
            <consortium name="The Broad Institute Genomics Platform"/>
            <consortium name="The Broad Institute Genome Sequencing Center for Infectious Disease"/>
            <person name="Wu L."/>
            <person name="Ma J."/>
        </authorList>
    </citation>
    <scope>NUCLEOTIDE SEQUENCE [LARGE SCALE GENOMIC DNA]</scope>
    <source>
        <strain evidence="2">CGMCC 1.12121</strain>
    </source>
</reference>
<organism evidence="1 2">
    <name type="scientific">Chromohalobacter sarecensis</name>
    <dbReference type="NCBI Taxonomy" id="245294"/>
    <lineage>
        <taxon>Bacteria</taxon>
        <taxon>Pseudomonadati</taxon>
        <taxon>Pseudomonadota</taxon>
        <taxon>Gammaproteobacteria</taxon>
        <taxon>Oceanospirillales</taxon>
        <taxon>Halomonadaceae</taxon>
        <taxon>Chromohalobacter</taxon>
    </lineage>
</organism>
<proteinExistence type="predicted"/>
<keyword evidence="2" id="KW-1185">Reference proteome</keyword>
<comment type="caution">
    <text evidence="1">The sequence shown here is derived from an EMBL/GenBank/DDBJ whole genome shotgun (WGS) entry which is preliminary data.</text>
</comment>
<sequence>MARKREIVPSEARLWLGVLLDAAFDPTSKTLDLEYSAKIANQQAQASGQRDALRLTARDGKTQLLALASDLTAYPGDYSDRRQAELLLRWAERWIQPNDWGRLTARVRKRRQQQWHHESE</sequence>
<dbReference type="RefSeq" id="WP_246977032.1">
    <property type="nucleotide sequence ID" value="NZ_JAKGAN010000017.1"/>
</dbReference>
<evidence type="ECO:0000313" key="1">
    <source>
        <dbReference type="EMBL" id="MFC4537381.1"/>
    </source>
</evidence>
<dbReference type="EMBL" id="JBHSEU010000003">
    <property type="protein sequence ID" value="MFC4537381.1"/>
    <property type="molecule type" value="Genomic_DNA"/>
</dbReference>